<evidence type="ECO:0000313" key="2">
    <source>
        <dbReference type="EMBL" id="MPC36373.1"/>
    </source>
</evidence>
<feature type="compositionally biased region" description="Polar residues" evidence="1">
    <location>
        <begin position="1"/>
        <end position="24"/>
    </location>
</feature>
<evidence type="ECO:0000313" key="3">
    <source>
        <dbReference type="Proteomes" id="UP000324222"/>
    </source>
</evidence>
<comment type="caution">
    <text evidence="2">The sequence shown here is derived from an EMBL/GenBank/DDBJ whole genome shotgun (WGS) entry which is preliminary data.</text>
</comment>
<name>A0A5B7ETZ3_PORTR</name>
<protein>
    <submittedName>
        <fullName evidence="2">Uncharacterized protein</fullName>
    </submittedName>
</protein>
<dbReference type="Proteomes" id="UP000324222">
    <property type="component" value="Unassembled WGS sequence"/>
</dbReference>
<reference evidence="2 3" key="1">
    <citation type="submission" date="2019-05" db="EMBL/GenBank/DDBJ databases">
        <title>Another draft genome of Portunus trituberculatus and its Hox gene families provides insights of decapod evolution.</title>
        <authorList>
            <person name="Jeong J.-H."/>
            <person name="Song I."/>
            <person name="Kim S."/>
            <person name="Choi T."/>
            <person name="Kim D."/>
            <person name="Ryu S."/>
            <person name="Kim W."/>
        </authorList>
    </citation>
    <scope>NUCLEOTIDE SEQUENCE [LARGE SCALE GENOMIC DNA]</scope>
    <source>
        <tissue evidence="2">Muscle</tissue>
    </source>
</reference>
<dbReference type="EMBL" id="VSRR010003502">
    <property type="protein sequence ID" value="MPC36373.1"/>
    <property type="molecule type" value="Genomic_DNA"/>
</dbReference>
<proteinExistence type="predicted"/>
<gene>
    <name evidence="2" type="ORF">E2C01_029830</name>
</gene>
<keyword evidence="3" id="KW-1185">Reference proteome</keyword>
<organism evidence="2 3">
    <name type="scientific">Portunus trituberculatus</name>
    <name type="common">Swimming crab</name>
    <name type="synonym">Neptunus trituberculatus</name>
    <dbReference type="NCBI Taxonomy" id="210409"/>
    <lineage>
        <taxon>Eukaryota</taxon>
        <taxon>Metazoa</taxon>
        <taxon>Ecdysozoa</taxon>
        <taxon>Arthropoda</taxon>
        <taxon>Crustacea</taxon>
        <taxon>Multicrustacea</taxon>
        <taxon>Malacostraca</taxon>
        <taxon>Eumalacostraca</taxon>
        <taxon>Eucarida</taxon>
        <taxon>Decapoda</taxon>
        <taxon>Pleocyemata</taxon>
        <taxon>Brachyura</taxon>
        <taxon>Eubrachyura</taxon>
        <taxon>Portunoidea</taxon>
        <taxon>Portunidae</taxon>
        <taxon>Portuninae</taxon>
        <taxon>Portunus</taxon>
    </lineage>
</organism>
<feature type="region of interest" description="Disordered" evidence="1">
    <location>
        <begin position="1"/>
        <end position="46"/>
    </location>
</feature>
<sequence length="93" mass="10488">MTSGDGAYNEQQRSTDPNLTQNTRAPKHITAPPRPNSSPANYSKSPHLANLSFAKFTFSGRVATDHRVHTWRFEFKLGRKANHAAPRRRQTSL</sequence>
<accession>A0A5B7ETZ3</accession>
<evidence type="ECO:0000256" key="1">
    <source>
        <dbReference type="SAM" id="MobiDB-lite"/>
    </source>
</evidence>
<dbReference type="AlphaFoldDB" id="A0A5B7ETZ3"/>